<sequence length="340" mass="37049">MAQSGASAVPGEGSMAEQNGIDQQQVAQATVAASRTVTFELEEGQGSARSPSAPATRMSTRMSTSMSRVTRRLASSRSLWRYPSSHGQIPRYMQRAFRLKTFGLMTLQLAAVLGIVVLARWSKVPEHLAEAINMIWRQGIVYSIGVLNLLGIFLLNCFKDRFPLNYLFLGLTTVISGLFWSTMRWDTFQLVTVQIQVLAILCVTMLVATVVSFVLSGLERKIADNQILLLSLVPAWLFGCCTALLADLALGATPSQVLGSIGWSVVLLGILSLDVGNLLVRCDPDDFMRVLVAMNSTMLVVVSIPFFFLAFCVLRLDQAQEELEPAVTQSEEPAVIGAGV</sequence>
<reference evidence="3" key="1">
    <citation type="submission" date="2023-08" db="EMBL/GenBank/DDBJ databases">
        <authorList>
            <person name="Chen Y."/>
            <person name="Shah S."/>
            <person name="Dougan E. K."/>
            <person name="Thang M."/>
            <person name="Chan C."/>
        </authorList>
    </citation>
    <scope>NUCLEOTIDE SEQUENCE</scope>
</reference>
<name>A0AA36MNG2_9DINO</name>
<evidence type="ECO:0000256" key="2">
    <source>
        <dbReference type="SAM" id="Phobius"/>
    </source>
</evidence>
<feature type="transmembrane region" description="Helical" evidence="2">
    <location>
        <begin position="227"/>
        <end position="249"/>
    </location>
</feature>
<keyword evidence="2" id="KW-0472">Membrane</keyword>
<feature type="transmembrane region" description="Helical" evidence="2">
    <location>
        <begin position="292"/>
        <end position="316"/>
    </location>
</feature>
<keyword evidence="4" id="KW-1185">Reference proteome</keyword>
<evidence type="ECO:0000313" key="4">
    <source>
        <dbReference type="Proteomes" id="UP001178507"/>
    </source>
</evidence>
<feature type="compositionally biased region" description="Low complexity" evidence="1">
    <location>
        <begin position="56"/>
        <end position="67"/>
    </location>
</feature>
<dbReference type="AlphaFoldDB" id="A0AA36MNG2"/>
<evidence type="ECO:0000313" key="3">
    <source>
        <dbReference type="EMBL" id="CAJ1374460.1"/>
    </source>
</evidence>
<feature type="transmembrane region" description="Helical" evidence="2">
    <location>
        <begin position="195"/>
        <end position="215"/>
    </location>
</feature>
<feature type="transmembrane region" description="Helical" evidence="2">
    <location>
        <begin position="261"/>
        <end position="280"/>
    </location>
</feature>
<gene>
    <name evidence="3" type="ORF">EVOR1521_LOCUS4015</name>
</gene>
<feature type="transmembrane region" description="Helical" evidence="2">
    <location>
        <begin position="164"/>
        <end position="183"/>
    </location>
</feature>
<feature type="transmembrane region" description="Helical" evidence="2">
    <location>
        <begin position="139"/>
        <end position="157"/>
    </location>
</feature>
<evidence type="ECO:0000256" key="1">
    <source>
        <dbReference type="SAM" id="MobiDB-lite"/>
    </source>
</evidence>
<dbReference type="EMBL" id="CAUJNA010000254">
    <property type="protein sequence ID" value="CAJ1374460.1"/>
    <property type="molecule type" value="Genomic_DNA"/>
</dbReference>
<keyword evidence="2" id="KW-1133">Transmembrane helix</keyword>
<keyword evidence="2" id="KW-0812">Transmembrane</keyword>
<comment type="caution">
    <text evidence="3">The sequence shown here is derived from an EMBL/GenBank/DDBJ whole genome shotgun (WGS) entry which is preliminary data.</text>
</comment>
<dbReference type="Proteomes" id="UP001178507">
    <property type="component" value="Unassembled WGS sequence"/>
</dbReference>
<protein>
    <submittedName>
        <fullName evidence="3">Uncharacterized protein</fullName>
    </submittedName>
</protein>
<accession>A0AA36MNG2</accession>
<feature type="region of interest" description="Disordered" evidence="1">
    <location>
        <begin position="40"/>
        <end position="67"/>
    </location>
</feature>
<feature type="transmembrane region" description="Helical" evidence="2">
    <location>
        <begin position="101"/>
        <end position="119"/>
    </location>
</feature>
<proteinExistence type="predicted"/>
<organism evidence="3 4">
    <name type="scientific">Effrenium voratum</name>
    <dbReference type="NCBI Taxonomy" id="2562239"/>
    <lineage>
        <taxon>Eukaryota</taxon>
        <taxon>Sar</taxon>
        <taxon>Alveolata</taxon>
        <taxon>Dinophyceae</taxon>
        <taxon>Suessiales</taxon>
        <taxon>Symbiodiniaceae</taxon>
        <taxon>Effrenium</taxon>
    </lineage>
</organism>